<evidence type="ECO:0000313" key="2">
    <source>
        <dbReference type="EMBL" id="PWZ38303.1"/>
    </source>
</evidence>
<dbReference type="Proteomes" id="UP000251960">
    <property type="component" value="Chromosome 2"/>
</dbReference>
<comment type="caution">
    <text evidence="2">The sequence shown here is derived from an EMBL/GenBank/DDBJ whole genome shotgun (WGS) entry which is preliminary data.</text>
</comment>
<gene>
    <name evidence="2" type="ORF">Zm00014a_039498</name>
</gene>
<evidence type="ECO:0000313" key="3">
    <source>
        <dbReference type="Proteomes" id="UP000251960"/>
    </source>
</evidence>
<evidence type="ECO:0000256" key="1">
    <source>
        <dbReference type="SAM" id="MobiDB-lite"/>
    </source>
</evidence>
<dbReference type="AlphaFoldDB" id="A0A3L6FUZ2"/>
<feature type="region of interest" description="Disordered" evidence="1">
    <location>
        <begin position="31"/>
        <end position="54"/>
    </location>
</feature>
<proteinExistence type="predicted"/>
<name>A0A3L6FUZ2_MAIZE</name>
<protein>
    <submittedName>
        <fullName evidence="2">Uncharacterized protein</fullName>
    </submittedName>
</protein>
<dbReference type="EMBL" id="NCVQ01000003">
    <property type="protein sequence ID" value="PWZ38303.1"/>
    <property type="molecule type" value="Genomic_DNA"/>
</dbReference>
<sequence>MSPAHALVPAPRSFLPCYAPYSYCSLRAVAPCSSQPWSSPAGPPPVAQPSRSFSHGRDALAPALLIAHA</sequence>
<organism evidence="2 3">
    <name type="scientific">Zea mays</name>
    <name type="common">Maize</name>
    <dbReference type="NCBI Taxonomy" id="4577"/>
    <lineage>
        <taxon>Eukaryota</taxon>
        <taxon>Viridiplantae</taxon>
        <taxon>Streptophyta</taxon>
        <taxon>Embryophyta</taxon>
        <taxon>Tracheophyta</taxon>
        <taxon>Spermatophyta</taxon>
        <taxon>Magnoliopsida</taxon>
        <taxon>Liliopsida</taxon>
        <taxon>Poales</taxon>
        <taxon>Poaceae</taxon>
        <taxon>PACMAD clade</taxon>
        <taxon>Panicoideae</taxon>
        <taxon>Andropogonodae</taxon>
        <taxon>Andropogoneae</taxon>
        <taxon>Tripsacinae</taxon>
        <taxon>Zea</taxon>
    </lineage>
</organism>
<accession>A0A3L6FUZ2</accession>
<reference evidence="2 3" key="1">
    <citation type="journal article" date="2018" name="Nat. Genet.">
        <title>Extensive intraspecific gene order and gene structural variations between Mo17 and other maize genomes.</title>
        <authorList>
            <person name="Sun S."/>
            <person name="Zhou Y."/>
            <person name="Chen J."/>
            <person name="Shi J."/>
            <person name="Zhao H."/>
            <person name="Zhao H."/>
            <person name="Song W."/>
            <person name="Zhang M."/>
            <person name="Cui Y."/>
            <person name="Dong X."/>
            <person name="Liu H."/>
            <person name="Ma X."/>
            <person name="Jiao Y."/>
            <person name="Wang B."/>
            <person name="Wei X."/>
            <person name="Stein J.C."/>
            <person name="Glaubitz J.C."/>
            <person name="Lu F."/>
            <person name="Yu G."/>
            <person name="Liang C."/>
            <person name="Fengler K."/>
            <person name="Li B."/>
            <person name="Rafalski A."/>
            <person name="Schnable P.S."/>
            <person name="Ware D.H."/>
            <person name="Buckler E.S."/>
            <person name="Lai J."/>
        </authorList>
    </citation>
    <scope>NUCLEOTIDE SEQUENCE [LARGE SCALE GENOMIC DNA]</scope>
    <source>
        <strain evidence="3">cv. Missouri 17</strain>
        <tissue evidence="2">Seedling</tissue>
    </source>
</reference>